<evidence type="ECO:0000256" key="10">
    <source>
        <dbReference type="RuleBase" id="RU367135"/>
    </source>
</evidence>
<comment type="catalytic activity">
    <reaction evidence="10">
        <text>L-cysteine + L-glutamate + ATP = gamma-L-glutamyl-L-cysteine + ADP + phosphate + H(+)</text>
        <dbReference type="Rhea" id="RHEA:13285"/>
        <dbReference type="ChEBI" id="CHEBI:15378"/>
        <dbReference type="ChEBI" id="CHEBI:29985"/>
        <dbReference type="ChEBI" id="CHEBI:30616"/>
        <dbReference type="ChEBI" id="CHEBI:35235"/>
        <dbReference type="ChEBI" id="CHEBI:43474"/>
        <dbReference type="ChEBI" id="CHEBI:58173"/>
        <dbReference type="ChEBI" id="CHEBI:456216"/>
        <dbReference type="EC" id="6.3.2.2"/>
    </reaction>
</comment>
<dbReference type="InterPro" id="IPR014746">
    <property type="entry name" value="Gln_synth/guanido_kin_cat_dom"/>
</dbReference>
<dbReference type="Gene3D" id="1.10.8.960">
    <property type="match status" value="1"/>
</dbReference>
<dbReference type="EC" id="6.3.2.2" evidence="3 10"/>
<dbReference type="AlphaFoldDB" id="A0AA36HSD5"/>
<dbReference type="GO" id="GO:0004357">
    <property type="term" value="F:glutamate-cysteine ligase activity"/>
    <property type="evidence" value="ECO:0007669"/>
    <property type="project" value="UniProtKB-UniRule"/>
</dbReference>
<sequence>MGLLTVGTPLAWEDMLHHSRYIRKHGVLQFLHTLRRMQHLENDPFLYGDEVEYGLLKVDPIRKTVRLSLRGPEAMEALRRQEQEELQGCAWHEEYGSWMLEGTPRVPYGGYVMGLLGIEQNMRLRRGRILSVLNEDEMAPTLVAFPLLGVGFTGSSIGASPASDSALVPDSCINPHPRFATLTANIRKRRGSKVDIRVPLFKDSKTTEFETATEPMIHMDCMAFGMGCCCLQVTFQASDLDESRLLYDQLAVLAPIMLALTAATPIVKGRLAATDARWSLISQSVDDRTPAERGEAGIADARMAGAGIRKQSKSRYDSISCFIHPGSRAFNDLPCETDEDTFALLQQEGVDEALAQHVSHLFTRDPLAAFAGHVEEVDDFASTDHFESIQSTNWQTVRWKPPPATSACGTGAPHVGWRTEFRSMEVQLTDFENAAFTAFMVLVSRAILVFNLNLLVPLSKVDENMGRAHAADAVGTQNFWFRRQIWQEAEQGELCEMTMDEIMNGSKEFVGLVPLCYAYLKHIRCDNSSFKHLDQYLKLISGRASGELMTPAKWMRCFVRSHKEYKFDSVVSESIAFDMVKACNDIGLGKRPCPEILGEVEIEPITTGDCRPSGIFVYLFRLKRRFVACAQWRAHRLMCGARSSCAKIGIKPWDVAIVQAAQHLYSSPRGSKTFDWPQIRSQQ</sequence>
<evidence type="ECO:0000313" key="11">
    <source>
        <dbReference type="EMBL" id="CAJ1374465.1"/>
    </source>
</evidence>
<keyword evidence="12" id="KW-1185">Reference proteome</keyword>
<dbReference type="Proteomes" id="UP001178507">
    <property type="component" value="Unassembled WGS sequence"/>
</dbReference>
<evidence type="ECO:0000256" key="3">
    <source>
        <dbReference type="ARBA" id="ARBA00012220"/>
    </source>
</evidence>
<dbReference type="PANTHER" id="PTHR11164">
    <property type="entry name" value="GLUTAMATE CYSTEINE LIGASE"/>
    <property type="match status" value="1"/>
</dbReference>
<dbReference type="PANTHER" id="PTHR11164:SF0">
    <property type="entry name" value="GLUTAMATE--CYSTEINE LIGASE CATALYTIC SUBUNIT"/>
    <property type="match status" value="1"/>
</dbReference>
<dbReference type="GO" id="GO:0005524">
    <property type="term" value="F:ATP binding"/>
    <property type="evidence" value="ECO:0007669"/>
    <property type="project" value="UniProtKB-UniRule"/>
</dbReference>
<dbReference type="GO" id="GO:0006750">
    <property type="term" value="P:glutathione biosynthetic process"/>
    <property type="evidence" value="ECO:0007669"/>
    <property type="project" value="UniProtKB-UniRule"/>
</dbReference>
<evidence type="ECO:0000256" key="8">
    <source>
        <dbReference type="ARBA" id="ARBA00030585"/>
    </source>
</evidence>
<dbReference type="SUPFAM" id="SSF55931">
    <property type="entry name" value="Glutamine synthetase/guanido kinase"/>
    <property type="match status" value="1"/>
</dbReference>
<evidence type="ECO:0000313" key="12">
    <source>
        <dbReference type="Proteomes" id="UP001178507"/>
    </source>
</evidence>
<keyword evidence="6 10" id="KW-0547">Nucleotide-binding</keyword>
<keyword evidence="4 10" id="KW-0436">Ligase</keyword>
<dbReference type="Gene3D" id="3.30.590.50">
    <property type="match status" value="2"/>
</dbReference>
<comment type="similarity">
    <text evidence="2 10">Belongs to the glutamate--cysteine ligase type 3 family.</text>
</comment>
<evidence type="ECO:0000256" key="4">
    <source>
        <dbReference type="ARBA" id="ARBA00022598"/>
    </source>
</evidence>
<evidence type="ECO:0000256" key="2">
    <source>
        <dbReference type="ARBA" id="ARBA00008100"/>
    </source>
</evidence>
<keyword evidence="5 10" id="KW-0317">Glutathione biosynthesis</keyword>
<evidence type="ECO:0000256" key="5">
    <source>
        <dbReference type="ARBA" id="ARBA00022684"/>
    </source>
</evidence>
<evidence type="ECO:0000256" key="7">
    <source>
        <dbReference type="ARBA" id="ARBA00022840"/>
    </source>
</evidence>
<evidence type="ECO:0000256" key="9">
    <source>
        <dbReference type="ARBA" id="ARBA00032122"/>
    </source>
</evidence>
<name>A0AA36HSD5_9DINO</name>
<dbReference type="Pfam" id="PF03074">
    <property type="entry name" value="GCS"/>
    <property type="match status" value="1"/>
</dbReference>
<dbReference type="InterPro" id="IPR004308">
    <property type="entry name" value="GCS"/>
</dbReference>
<organism evidence="11 12">
    <name type="scientific">Effrenium voratum</name>
    <dbReference type="NCBI Taxonomy" id="2562239"/>
    <lineage>
        <taxon>Eukaryota</taxon>
        <taxon>Sar</taxon>
        <taxon>Alveolata</taxon>
        <taxon>Dinophyceae</taxon>
        <taxon>Suessiales</taxon>
        <taxon>Symbiodiniaceae</taxon>
        <taxon>Effrenium</taxon>
    </lineage>
</organism>
<keyword evidence="7 10" id="KW-0067">ATP-binding</keyword>
<protein>
    <recommendedName>
        <fullName evidence="3 10">Glutamate--cysteine ligase</fullName>
        <ecNumber evidence="3 10">6.3.2.2</ecNumber>
    </recommendedName>
    <alternativeName>
        <fullName evidence="9 10">Gamma-ECS</fullName>
    </alternativeName>
    <alternativeName>
        <fullName evidence="8 10">Gamma-glutamylcysteine synthetase</fullName>
    </alternativeName>
</protein>
<evidence type="ECO:0000256" key="1">
    <source>
        <dbReference type="ARBA" id="ARBA00005006"/>
    </source>
</evidence>
<comment type="caution">
    <text evidence="11">The sequence shown here is derived from an EMBL/GenBank/DDBJ whole genome shotgun (WGS) entry which is preliminary data.</text>
</comment>
<reference evidence="11" key="1">
    <citation type="submission" date="2023-08" db="EMBL/GenBank/DDBJ databases">
        <authorList>
            <person name="Chen Y."/>
            <person name="Shah S."/>
            <person name="Dougan E. K."/>
            <person name="Thang M."/>
            <person name="Chan C."/>
        </authorList>
    </citation>
    <scope>NUCLEOTIDE SEQUENCE</scope>
</reference>
<gene>
    <name evidence="11" type="ORF">EVOR1521_LOCUS4019</name>
</gene>
<dbReference type="EMBL" id="CAUJNA010000254">
    <property type="protein sequence ID" value="CAJ1374465.1"/>
    <property type="molecule type" value="Genomic_DNA"/>
</dbReference>
<accession>A0AA36HSD5</accession>
<comment type="pathway">
    <text evidence="1 10">Sulfur metabolism; glutathione biosynthesis; glutathione from L-cysteine and L-glutamate: step 1/2.</text>
</comment>
<proteinExistence type="inferred from homology"/>
<evidence type="ECO:0000256" key="6">
    <source>
        <dbReference type="ARBA" id="ARBA00022741"/>
    </source>
</evidence>